<feature type="coiled-coil region" evidence="1">
    <location>
        <begin position="538"/>
        <end position="572"/>
    </location>
</feature>
<name>A0A9P5AIA6_9HYPO</name>
<evidence type="ECO:0000256" key="1">
    <source>
        <dbReference type="SAM" id="Coils"/>
    </source>
</evidence>
<dbReference type="InterPro" id="IPR038765">
    <property type="entry name" value="Papain-like_cys_pep_sf"/>
</dbReference>
<feature type="compositionally biased region" description="Basic and acidic residues" evidence="2">
    <location>
        <begin position="73"/>
        <end position="92"/>
    </location>
</feature>
<keyword evidence="4" id="KW-1185">Reference proteome</keyword>
<reference evidence="3" key="2">
    <citation type="submission" date="2020-02" db="EMBL/GenBank/DDBJ databases">
        <title>Identification and distribution of gene clusters putatively required for synthesis of sphingolipid metabolism inhibitors in phylogenetically diverse species of the filamentous fungus Fusarium.</title>
        <authorList>
            <person name="Kim H.-S."/>
            <person name="Busman M."/>
            <person name="Brown D.W."/>
            <person name="Divon H."/>
            <person name="Uhlig S."/>
            <person name="Proctor R.H."/>
        </authorList>
    </citation>
    <scope>NUCLEOTIDE SEQUENCE</scope>
    <source>
        <strain evidence="3">NRRL 25174</strain>
    </source>
</reference>
<protein>
    <recommendedName>
        <fullName evidence="5">Ubiquitin-like protease family profile domain-containing protein</fullName>
    </recommendedName>
</protein>
<sequence length="594" mass="67434">MPKPTKVPKAEQEEWLDQQWGGKSWLPENVRNANKNPPKTNEIASQTINYLTKITRVAFRKLKQALHPQTAQESERHEACVHVASDDSKSESESSDDEDGSDIPNKAGYIKDKSISPKRQTATKPPVAAIKMSSNKDKHEFERSLFLPAPPEPRALTYPVSAPVPRILSPPPANVTSDVPVQVAPLGRPLTCHVTPLKRKSDKGSSPTTPQRFTKRAETVKADEKAWEAASIYEQLVDNVKLKDSTLDFPMKVVVACHPLEHGRVKVLNPLWFKLDGSKNQSTKLDNYTKLCFSVHHMKPKHWTLAVVDIDDEADTMALSHHDSMSCEKRFKAVCSRFMQWKESVGFPHKLRFNNVTPCTQQYDHINCGIHALSCLRHDLKNKPCPLFLDPAQERKYFIKMIKQSKEGDQTLQDVKKVIKYQEEKQLFKEIQRATLESLEENSRLAAATLNDARASLKHTQAELARLQMEQKVLFEHRERLHDTLEAECNNLSGRSDCGLLSDTESRSQSQQELSTHASQRFHLWLNRSFSNGSQIGQKVLEKYIDEITEKVEQAEVDVERKKAEVGEAERTVELQAHKHAMKEALISLQSLSN</sequence>
<evidence type="ECO:0000313" key="4">
    <source>
        <dbReference type="Proteomes" id="UP000730481"/>
    </source>
</evidence>
<dbReference type="EMBL" id="PVQB02000312">
    <property type="protein sequence ID" value="KAF4338989.1"/>
    <property type="molecule type" value="Genomic_DNA"/>
</dbReference>
<reference evidence="3" key="1">
    <citation type="journal article" date="2017" name="Mycologia">
        <title>Fusarium algeriense, sp. nov., a novel toxigenic crown rot pathogen of durum wheat from Algeria is nested in the Fusarium burgessii species complex.</title>
        <authorList>
            <person name="Laraba I."/>
            <person name="Keddad A."/>
            <person name="Boureghda H."/>
            <person name="Abdallah N."/>
            <person name="Vaughan M.M."/>
            <person name="Proctor R.H."/>
            <person name="Busman M."/>
            <person name="O'Donnell K."/>
        </authorList>
    </citation>
    <scope>NUCLEOTIDE SEQUENCE</scope>
    <source>
        <strain evidence="3">NRRL 25174</strain>
    </source>
</reference>
<proteinExistence type="predicted"/>
<feature type="region of interest" description="Disordered" evidence="2">
    <location>
        <begin position="65"/>
        <end position="135"/>
    </location>
</feature>
<evidence type="ECO:0000313" key="3">
    <source>
        <dbReference type="EMBL" id="KAF4338989.1"/>
    </source>
</evidence>
<evidence type="ECO:0008006" key="5">
    <source>
        <dbReference type="Google" id="ProtNLM"/>
    </source>
</evidence>
<dbReference type="OrthoDB" id="5085208at2759"/>
<accession>A0A9P5AIA6</accession>
<feature type="compositionally biased region" description="Polar residues" evidence="2">
    <location>
        <begin position="31"/>
        <end position="41"/>
    </location>
</feature>
<comment type="caution">
    <text evidence="3">The sequence shown here is derived from an EMBL/GenBank/DDBJ whole genome shotgun (WGS) entry which is preliminary data.</text>
</comment>
<gene>
    <name evidence="3" type="ORF">FBEOM_7165</name>
</gene>
<dbReference type="Gene3D" id="3.40.395.10">
    <property type="entry name" value="Adenoviral Proteinase, Chain A"/>
    <property type="match status" value="1"/>
</dbReference>
<dbReference type="AlphaFoldDB" id="A0A9P5AIA6"/>
<evidence type="ECO:0000256" key="2">
    <source>
        <dbReference type="SAM" id="MobiDB-lite"/>
    </source>
</evidence>
<organism evidence="3 4">
    <name type="scientific">Fusarium beomiforme</name>
    <dbReference type="NCBI Taxonomy" id="44412"/>
    <lineage>
        <taxon>Eukaryota</taxon>
        <taxon>Fungi</taxon>
        <taxon>Dikarya</taxon>
        <taxon>Ascomycota</taxon>
        <taxon>Pezizomycotina</taxon>
        <taxon>Sordariomycetes</taxon>
        <taxon>Hypocreomycetidae</taxon>
        <taxon>Hypocreales</taxon>
        <taxon>Nectriaceae</taxon>
        <taxon>Fusarium</taxon>
        <taxon>Fusarium burgessii species complex</taxon>
    </lineage>
</organism>
<keyword evidence="1" id="KW-0175">Coiled coil</keyword>
<dbReference type="SUPFAM" id="SSF54001">
    <property type="entry name" value="Cysteine proteinases"/>
    <property type="match status" value="1"/>
</dbReference>
<feature type="coiled-coil region" evidence="1">
    <location>
        <begin position="436"/>
        <end position="470"/>
    </location>
</feature>
<feature type="region of interest" description="Disordered" evidence="2">
    <location>
        <begin position="1"/>
        <end position="41"/>
    </location>
</feature>
<dbReference type="Proteomes" id="UP000730481">
    <property type="component" value="Unassembled WGS sequence"/>
</dbReference>